<gene>
    <name evidence="1" type="ORF">LWC34_44895</name>
</gene>
<dbReference type="Proteomes" id="UP001521150">
    <property type="component" value="Unassembled WGS sequence"/>
</dbReference>
<organism evidence="1 2">
    <name type="scientific">Kibdelosporangium philippinense</name>
    <dbReference type="NCBI Taxonomy" id="211113"/>
    <lineage>
        <taxon>Bacteria</taxon>
        <taxon>Bacillati</taxon>
        <taxon>Actinomycetota</taxon>
        <taxon>Actinomycetes</taxon>
        <taxon>Pseudonocardiales</taxon>
        <taxon>Pseudonocardiaceae</taxon>
        <taxon>Kibdelosporangium</taxon>
    </lineage>
</organism>
<dbReference type="RefSeq" id="WP_233731396.1">
    <property type="nucleotide sequence ID" value="NZ_JAJVCN010000004.1"/>
</dbReference>
<reference evidence="1 2" key="1">
    <citation type="submission" date="2021-12" db="EMBL/GenBank/DDBJ databases">
        <title>Genome sequence of Kibdelosporangium philippinense ATCC 49844.</title>
        <authorList>
            <person name="Fedorov E.A."/>
            <person name="Omeragic M."/>
            <person name="Shalygina K.F."/>
            <person name="Maclea K.S."/>
        </authorList>
    </citation>
    <scope>NUCLEOTIDE SEQUENCE [LARGE SCALE GENOMIC DNA]</scope>
    <source>
        <strain evidence="1 2">ATCC 49844</strain>
    </source>
</reference>
<evidence type="ECO:0000313" key="2">
    <source>
        <dbReference type="Proteomes" id="UP001521150"/>
    </source>
</evidence>
<proteinExistence type="predicted"/>
<comment type="caution">
    <text evidence="1">The sequence shown here is derived from an EMBL/GenBank/DDBJ whole genome shotgun (WGS) entry which is preliminary data.</text>
</comment>
<evidence type="ECO:0000313" key="1">
    <source>
        <dbReference type="EMBL" id="MCE7009896.1"/>
    </source>
</evidence>
<dbReference type="EMBL" id="JAJVCN010000004">
    <property type="protein sequence ID" value="MCE7009896.1"/>
    <property type="molecule type" value="Genomic_DNA"/>
</dbReference>
<sequence>MNNEESLSSQRDYPCLGSALALLRIPFVFTQDDLLSSGDFVKKAKERGLDLKIEDLAELHRCGLFLPLYRVSRIPVEGRRIEVRRGMGENPHGWMLDAAAEGRLRDSADEGYSVAWPYQRPPGEDPRRWWNGFIYSSWQLLHVRDAMDEYRYVRRGHLVPLNFHKQRVVRRRVALVLAALATHYFPAVVGKLKLPPLTEWEELQKARAASDVAELLRVTGSEPADLARQADRLLVQAHREPLAKWLSLLRYASYDAWSRLRGEPLDAMWRRIAAEILLRAHEDLAVASVVDPLPDLTGARVWTAQHDRLTPRYQEASTLERALADLGLSPYPKVILLVEGETELCHIPRLLAEIGMTQPQDVRVQQTKSSRINAHLIARYGITPRIGRRIDDRWLLDASLTALAIAMDPENDFATQVDRDKIRRNLQQAIREEVRHQEADIGDDVLDALVHVRVWGDDKYELANFSDDELVSALTTLAVRQNNQLVSSPSWERDLRAKLQEARAVHADIKVPMGRLRIREDKVELAELLWPALFVKCQAEIGVNEPKTPVLKVVLEVEGVASKVAGVRALLDPAGL</sequence>
<accession>A0ABS8ZTG3</accession>
<protein>
    <recommendedName>
        <fullName evidence="3">ATP-dependent endonuclease</fullName>
    </recommendedName>
</protein>
<evidence type="ECO:0008006" key="3">
    <source>
        <dbReference type="Google" id="ProtNLM"/>
    </source>
</evidence>
<name>A0ABS8ZTG3_9PSEU</name>
<keyword evidence="2" id="KW-1185">Reference proteome</keyword>